<feature type="compositionally biased region" description="Acidic residues" evidence="5">
    <location>
        <begin position="218"/>
        <end position="232"/>
    </location>
</feature>
<evidence type="ECO:0000313" key="7">
    <source>
        <dbReference type="Proteomes" id="UP000887229"/>
    </source>
</evidence>
<sequence>MAPPEAQMSFIKNLASSDRKLRTASLESLQLFLSTRSALTVTDASKLWKGLYYAHWMSDRPLPQQRLANELAALADALPNAACLAPWFDGFWTVLGQEWPMIDKLRLDKFLLLVRRVFAVQLRCARKHGDEVERTLQDWPFEASGDLRKVPLGLRLHIMDIWVDELEKAELLAPEHGEFLGRVGGMVEGLKHCPIKQVRERARESHDDPRLPWGVEKEVDEDEDDEWGGLDD</sequence>
<proteinExistence type="inferred from homology"/>
<dbReference type="PANTHER" id="PTHR13026">
    <property type="entry name" value="NNP-1 PROTEIN NOVEL NUCLEAR PROTEIN 1 NOP52"/>
    <property type="match status" value="1"/>
</dbReference>
<keyword evidence="3" id="KW-0698">rRNA processing</keyword>
<comment type="similarity">
    <text evidence="2">Belongs to the RRP1 family.</text>
</comment>
<gene>
    <name evidence="6" type="ORF">F5Z01DRAFT_622369</name>
</gene>
<evidence type="ECO:0000256" key="5">
    <source>
        <dbReference type="SAM" id="MobiDB-lite"/>
    </source>
</evidence>
<comment type="caution">
    <text evidence="6">The sequence shown here is derived from an EMBL/GenBank/DDBJ whole genome shotgun (WGS) entry which is preliminary data.</text>
</comment>
<evidence type="ECO:0000313" key="6">
    <source>
        <dbReference type="EMBL" id="KAG9254456.1"/>
    </source>
</evidence>
<dbReference type="Proteomes" id="UP000887229">
    <property type="component" value="Unassembled WGS sequence"/>
</dbReference>
<evidence type="ECO:0000256" key="1">
    <source>
        <dbReference type="ARBA" id="ARBA00004123"/>
    </source>
</evidence>
<feature type="compositionally biased region" description="Basic and acidic residues" evidence="5">
    <location>
        <begin position="199"/>
        <end position="210"/>
    </location>
</feature>
<protein>
    <submittedName>
        <fullName evidence="6">Nucleolar protein,Nop52-domain-containing protein</fullName>
    </submittedName>
</protein>
<dbReference type="Pfam" id="PF05997">
    <property type="entry name" value="Nop52"/>
    <property type="match status" value="1"/>
</dbReference>
<dbReference type="PANTHER" id="PTHR13026:SF0">
    <property type="entry name" value="RIBOSOMAL RNA PROCESSING 1B"/>
    <property type="match status" value="1"/>
</dbReference>
<dbReference type="OrthoDB" id="2019504at2759"/>
<dbReference type="GO" id="GO:0006364">
    <property type="term" value="P:rRNA processing"/>
    <property type="evidence" value="ECO:0007669"/>
    <property type="project" value="UniProtKB-KW"/>
</dbReference>
<dbReference type="GeneID" id="70292163"/>
<keyword evidence="4" id="KW-0539">Nucleus</keyword>
<dbReference type="RefSeq" id="XP_046118380.1">
    <property type="nucleotide sequence ID" value="XM_046261260.1"/>
</dbReference>
<dbReference type="AlphaFoldDB" id="A0A9P7ZM38"/>
<dbReference type="GO" id="GO:0005634">
    <property type="term" value="C:nucleus"/>
    <property type="evidence" value="ECO:0007669"/>
    <property type="project" value="UniProtKB-SubCell"/>
</dbReference>
<name>A0A9P7ZM38_9HYPO</name>
<evidence type="ECO:0000256" key="3">
    <source>
        <dbReference type="ARBA" id="ARBA00022552"/>
    </source>
</evidence>
<dbReference type="GO" id="GO:0030688">
    <property type="term" value="C:preribosome, small subunit precursor"/>
    <property type="evidence" value="ECO:0007669"/>
    <property type="project" value="InterPro"/>
</dbReference>
<comment type="subcellular location">
    <subcellularLocation>
        <location evidence="1">Nucleus</location>
    </subcellularLocation>
</comment>
<dbReference type="EMBL" id="MU251254">
    <property type="protein sequence ID" value="KAG9254456.1"/>
    <property type="molecule type" value="Genomic_DNA"/>
</dbReference>
<evidence type="ECO:0000256" key="4">
    <source>
        <dbReference type="ARBA" id="ARBA00023242"/>
    </source>
</evidence>
<feature type="region of interest" description="Disordered" evidence="5">
    <location>
        <begin position="199"/>
        <end position="232"/>
    </location>
</feature>
<reference evidence="6" key="1">
    <citation type="journal article" date="2021" name="IMA Fungus">
        <title>Genomic characterization of three marine fungi, including Emericellopsis atlantica sp. nov. with signatures of a generalist lifestyle and marine biomass degradation.</title>
        <authorList>
            <person name="Hagestad O.C."/>
            <person name="Hou L."/>
            <person name="Andersen J.H."/>
            <person name="Hansen E.H."/>
            <person name="Altermark B."/>
            <person name="Li C."/>
            <person name="Kuhnert E."/>
            <person name="Cox R.J."/>
            <person name="Crous P.W."/>
            <person name="Spatafora J.W."/>
            <person name="Lail K."/>
            <person name="Amirebrahimi M."/>
            <person name="Lipzen A."/>
            <person name="Pangilinan J."/>
            <person name="Andreopoulos W."/>
            <person name="Hayes R.D."/>
            <person name="Ng V."/>
            <person name="Grigoriev I.V."/>
            <person name="Jackson S.A."/>
            <person name="Sutton T.D.S."/>
            <person name="Dobson A.D.W."/>
            <person name="Rama T."/>
        </authorList>
    </citation>
    <scope>NUCLEOTIDE SEQUENCE</scope>
    <source>
        <strain evidence="6">TS7</strain>
    </source>
</reference>
<organism evidence="6 7">
    <name type="scientific">Emericellopsis atlantica</name>
    <dbReference type="NCBI Taxonomy" id="2614577"/>
    <lineage>
        <taxon>Eukaryota</taxon>
        <taxon>Fungi</taxon>
        <taxon>Dikarya</taxon>
        <taxon>Ascomycota</taxon>
        <taxon>Pezizomycotina</taxon>
        <taxon>Sordariomycetes</taxon>
        <taxon>Hypocreomycetidae</taxon>
        <taxon>Hypocreales</taxon>
        <taxon>Bionectriaceae</taxon>
        <taxon>Emericellopsis</taxon>
    </lineage>
</organism>
<accession>A0A9P7ZM38</accession>
<keyword evidence="7" id="KW-1185">Reference proteome</keyword>
<dbReference type="InterPro" id="IPR010301">
    <property type="entry name" value="RRP1"/>
</dbReference>
<evidence type="ECO:0000256" key="2">
    <source>
        <dbReference type="ARBA" id="ARBA00006374"/>
    </source>
</evidence>